<proteinExistence type="predicted"/>
<protein>
    <submittedName>
        <fullName evidence="1">Uncharacterized protein</fullName>
    </submittedName>
</protein>
<organism evidence="1">
    <name type="scientific">Christensenella massiliensis</name>
    <dbReference type="NCBI Taxonomy" id="1805714"/>
    <lineage>
        <taxon>Bacteria</taxon>
        <taxon>Bacillati</taxon>
        <taxon>Bacillota</taxon>
        <taxon>Clostridia</taxon>
        <taxon>Christensenellales</taxon>
        <taxon>Christensenellaceae</taxon>
        <taxon>Christensenella</taxon>
    </lineage>
</organism>
<dbReference type="Pfam" id="PF18742">
    <property type="entry name" value="DpnII-MboI"/>
    <property type="match status" value="1"/>
</dbReference>
<name>A0AAU8A949_9FIRM</name>
<evidence type="ECO:0000313" key="1">
    <source>
        <dbReference type="EMBL" id="XCC62373.1"/>
    </source>
</evidence>
<dbReference type="EMBL" id="CP117826">
    <property type="protein sequence ID" value="XCC62373.1"/>
    <property type="molecule type" value="Genomic_DNA"/>
</dbReference>
<dbReference type="RefSeq" id="WP_079545306.1">
    <property type="nucleotide sequence ID" value="NZ_CP117826.1"/>
</dbReference>
<reference evidence="1" key="1">
    <citation type="submission" date="2023-02" db="EMBL/GenBank/DDBJ databases">
        <title>Gut commensal Christensenella minuta modulates host metabolism via a new class of secondary bile acids.</title>
        <authorList>
            <person name="Liu C."/>
        </authorList>
    </citation>
    <scope>NUCLEOTIDE SEQUENCE</scope>
    <source>
        <strain evidence="1">CA70</strain>
    </source>
</reference>
<dbReference type="AlphaFoldDB" id="A0AAU8A949"/>
<gene>
    <name evidence="1" type="ORF">PUP29_00060</name>
</gene>
<accession>A0AAU8A949</accession>
<sequence length="251" mass="29376">MGKQSLDETRELKVLLNQIRAFIDTMQEVLNNKEMAEHSRYVAYRDMACMYNDFAEKVRQKTKVASMFYTFKTDEMKGYTDTLWGEQKRIFEQVLIAAKMLHATLEGTLDFVDDEFDNLESFFGSRLRSAVHNKPEKEMEIQDVIEVLLLGRGLGKGTDYDRETGKFKFSGKEYIPDFIIPKLKLCIEVKLLRDGKKSKIIEEINADITAYSKQYERQLFIVYDLGCIQNEEEFRRDIESMGNIKVLIIKH</sequence>